<proteinExistence type="predicted"/>
<dbReference type="GeneID" id="64705148"/>
<organism evidence="2 3">
    <name type="scientific">Suillus discolor</name>
    <dbReference type="NCBI Taxonomy" id="1912936"/>
    <lineage>
        <taxon>Eukaryota</taxon>
        <taxon>Fungi</taxon>
        <taxon>Dikarya</taxon>
        <taxon>Basidiomycota</taxon>
        <taxon>Agaricomycotina</taxon>
        <taxon>Agaricomycetes</taxon>
        <taxon>Agaricomycetidae</taxon>
        <taxon>Boletales</taxon>
        <taxon>Suillineae</taxon>
        <taxon>Suillaceae</taxon>
        <taxon>Suillus</taxon>
    </lineage>
</organism>
<evidence type="ECO:0000313" key="2">
    <source>
        <dbReference type="EMBL" id="KAG2079539.1"/>
    </source>
</evidence>
<keyword evidence="3" id="KW-1185">Reference proteome</keyword>
<sequence length="465" mass="51037">MSSSTVPPEPRSMNGTVMETCTPQHLVASKALHPIQSLHVVPEVQLRTSEWLSPVAPVVEPMMSGVRSTITPMVIPGPSPPVSMPPVTVGQNMGNIRTVRRAFPPTGNPQKMKTETDNSEPQQRTPTALDILEAGSETRERQRALSVKASHAVTRTDMPPSDFVDERGFWDAETRPARWGLDATVATVVEHSVRYHPHKCDKCIKMDVPCIVLPDKKFGCTRLACANCDEMKITCAIDGAGVWQRLQAKAQGAAMKTGVNAPLKHSRTRAPKSRAAITTPFVSTPAKTTKLSRRLSLLVLQKVVPDNPPIEVEQGPMNLMPEKAPPNMQPFRSLQLPPVDMPAPVLPSVPATPSEPEPTTRAILQSIHDLGRRFDLLATNERMDALDMRVDSVERRISLRLTTLEERFTVSNVHQELLSQSIGNLSMSSRVHSNNPGAHHPRAHGNAHVSPFSDKFCIIQATRPT</sequence>
<dbReference type="OrthoDB" id="2679499at2759"/>
<evidence type="ECO:0000256" key="1">
    <source>
        <dbReference type="SAM" id="MobiDB-lite"/>
    </source>
</evidence>
<accession>A0A9P7JKK8</accession>
<comment type="caution">
    <text evidence="2">The sequence shown here is derived from an EMBL/GenBank/DDBJ whole genome shotgun (WGS) entry which is preliminary data.</text>
</comment>
<dbReference type="Proteomes" id="UP000823399">
    <property type="component" value="Unassembled WGS sequence"/>
</dbReference>
<feature type="region of interest" description="Disordered" evidence="1">
    <location>
        <begin position="102"/>
        <end position="124"/>
    </location>
</feature>
<dbReference type="EMBL" id="JABBWM010000735">
    <property type="protein sequence ID" value="KAG2079539.1"/>
    <property type="molecule type" value="Genomic_DNA"/>
</dbReference>
<dbReference type="AlphaFoldDB" id="A0A9P7JKK8"/>
<reference evidence="2" key="1">
    <citation type="journal article" date="2020" name="New Phytol.">
        <title>Comparative genomics reveals dynamic genome evolution in host specialist ectomycorrhizal fungi.</title>
        <authorList>
            <person name="Lofgren L.A."/>
            <person name="Nguyen N.H."/>
            <person name="Vilgalys R."/>
            <person name="Ruytinx J."/>
            <person name="Liao H.L."/>
            <person name="Branco S."/>
            <person name="Kuo A."/>
            <person name="LaButti K."/>
            <person name="Lipzen A."/>
            <person name="Andreopoulos W."/>
            <person name="Pangilinan J."/>
            <person name="Riley R."/>
            <person name="Hundley H."/>
            <person name="Na H."/>
            <person name="Barry K."/>
            <person name="Grigoriev I.V."/>
            <person name="Stajich J.E."/>
            <person name="Kennedy P.G."/>
        </authorList>
    </citation>
    <scope>NUCLEOTIDE SEQUENCE</scope>
    <source>
        <strain evidence="2">FC423</strain>
    </source>
</reference>
<protein>
    <submittedName>
        <fullName evidence="2">Uncharacterized protein</fullName>
    </submittedName>
</protein>
<name>A0A9P7JKK8_9AGAM</name>
<dbReference type="RefSeq" id="XP_041284005.1">
    <property type="nucleotide sequence ID" value="XM_041442889.1"/>
</dbReference>
<evidence type="ECO:0000313" key="3">
    <source>
        <dbReference type="Proteomes" id="UP000823399"/>
    </source>
</evidence>
<gene>
    <name evidence="2" type="ORF">F5147DRAFT_784982</name>
</gene>